<organism evidence="1 2">
    <name type="scientific">Nocardioides phosphati</name>
    <dbReference type="NCBI Taxonomy" id="1867775"/>
    <lineage>
        <taxon>Bacteria</taxon>
        <taxon>Bacillati</taxon>
        <taxon>Actinomycetota</taxon>
        <taxon>Actinomycetes</taxon>
        <taxon>Propionibacteriales</taxon>
        <taxon>Nocardioidaceae</taxon>
        <taxon>Nocardioides</taxon>
    </lineage>
</organism>
<evidence type="ECO:0008006" key="3">
    <source>
        <dbReference type="Google" id="ProtNLM"/>
    </source>
</evidence>
<name>A0ABQ2NE20_9ACTN</name>
<dbReference type="Gene3D" id="2.30.110.10">
    <property type="entry name" value="Electron Transport, Fmn-binding Protein, Chain A"/>
    <property type="match status" value="1"/>
</dbReference>
<proteinExistence type="predicted"/>
<sequence length="141" mass="15802">MRAIDEARKLYQGELVTVSRPDCLRLLALSRIGRVACNSAGGPLVVPVNGRSHGTDVYYRVREGSHLATALREGHASYEIDGFDDFHQVGWSVLVRGRVSWIASDELPEHRSEWPSPWAGGKRDIWVRLQGDDIDGRRLLP</sequence>
<accession>A0ABQ2NE20</accession>
<evidence type="ECO:0000313" key="1">
    <source>
        <dbReference type="EMBL" id="GGO92763.1"/>
    </source>
</evidence>
<dbReference type="Proteomes" id="UP000655410">
    <property type="component" value="Unassembled WGS sequence"/>
</dbReference>
<dbReference type="SUPFAM" id="SSF50475">
    <property type="entry name" value="FMN-binding split barrel"/>
    <property type="match status" value="1"/>
</dbReference>
<gene>
    <name evidence="1" type="ORF">GCM10011584_29920</name>
</gene>
<dbReference type="RefSeq" id="WP_188784833.1">
    <property type="nucleotide sequence ID" value="NZ_BMNI01000009.1"/>
</dbReference>
<dbReference type="EMBL" id="BMNI01000009">
    <property type="protein sequence ID" value="GGO92763.1"/>
    <property type="molecule type" value="Genomic_DNA"/>
</dbReference>
<comment type="caution">
    <text evidence="1">The sequence shown here is derived from an EMBL/GenBank/DDBJ whole genome shotgun (WGS) entry which is preliminary data.</text>
</comment>
<dbReference type="InterPro" id="IPR024747">
    <property type="entry name" value="Pyridox_Oxase-rel"/>
</dbReference>
<keyword evidence="2" id="KW-1185">Reference proteome</keyword>
<dbReference type="InterPro" id="IPR012349">
    <property type="entry name" value="Split_barrel_FMN-bd"/>
</dbReference>
<protein>
    <recommendedName>
        <fullName evidence="3">Pyridoxamine 5'-phosphate oxidase family protein</fullName>
    </recommendedName>
</protein>
<reference evidence="2" key="1">
    <citation type="journal article" date="2019" name="Int. J. Syst. Evol. Microbiol.">
        <title>The Global Catalogue of Microorganisms (GCM) 10K type strain sequencing project: providing services to taxonomists for standard genome sequencing and annotation.</title>
        <authorList>
            <consortium name="The Broad Institute Genomics Platform"/>
            <consortium name="The Broad Institute Genome Sequencing Center for Infectious Disease"/>
            <person name="Wu L."/>
            <person name="Ma J."/>
        </authorList>
    </citation>
    <scope>NUCLEOTIDE SEQUENCE [LARGE SCALE GENOMIC DNA]</scope>
    <source>
        <strain evidence="2">CGMCC 4.7371</strain>
    </source>
</reference>
<evidence type="ECO:0000313" key="2">
    <source>
        <dbReference type="Proteomes" id="UP000655410"/>
    </source>
</evidence>
<dbReference type="Pfam" id="PF12900">
    <property type="entry name" value="Pyridox_ox_2"/>
    <property type="match status" value="1"/>
</dbReference>